<gene>
    <name evidence="3" type="ORF">STA1M1_12760</name>
</gene>
<reference evidence="3" key="1">
    <citation type="journal article" date="2023" name="Int. J. Syst. Evol. Microbiol.">
        <title>Sinisalibacter aestuarii sp. nov., isolated from estuarine sediment of the Arakawa River.</title>
        <authorList>
            <person name="Arafat S.T."/>
            <person name="Hirano S."/>
            <person name="Sato A."/>
            <person name="Takeuchi K."/>
            <person name="Yasuda T."/>
            <person name="Terahara T."/>
            <person name="Hamada M."/>
            <person name="Kobayashi T."/>
        </authorList>
    </citation>
    <scope>NUCLEOTIDE SEQUENCE</scope>
    <source>
        <strain evidence="3">B-399</strain>
    </source>
</reference>
<dbReference type="InterPro" id="IPR036291">
    <property type="entry name" value="NAD(P)-bd_dom_sf"/>
</dbReference>
<proteinExistence type="inferred from homology"/>
<dbReference type="CDD" id="cd05233">
    <property type="entry name" value="SDR_c"/>
    <property type="match status" value="1"/>
</dbReference>
<dbReference type="Gene3D" id="3.40.50.720">
    <property type="entry name" value="NAD(P)-binding Rossmann-like Domain"/>
    <property type="match status" value="1"/>
</dbReference>
<accession>A0ABQ5LQW8</accession>
<evidence type="ECO:0008006" key="5">
    <source>
        <dbReference type="Google" id="ProtNLM"/>
    </source>
</evidence>
<dbReference type="PANTHER" id="PTHR43180">
    <property type="entry name" value="3-OXOACYL-(ACYL-CARRIER-PROTEIN) REDUCTASE (AFU_ORTHOLOGUE AFUA_6G11210)"/>
    <property type="match status" value="1"/>
</dbReference>
<dbReference type="SUPFAM" id="SSF51735">
    <property type="entry name" value="NAD(P)-binding Rossmann-fold domains"/>
    <property type="match status" value="1"/>
</dbReference>
<comment type="similarity">
    <text evidence="1">Belongs to the short-chain dehydrogenases/reductases (SDR) family.</text>
</comment>
<dbReference type="InterPro" id="IPR020904">
    <property type="entry name" value="Sc_DH/Rdtase_CS"/>
</dbReference>
<evidence type="ECO:0000256" key="1">
    <source>
        <dbReference type="ARBA" id="ARBA00006484"/>
    </source>
</evidence>
<dbReference type="PANTHER" id="PTHR43180:SF66">
    <property type="entry name" value="SHORT-CHAIN DEHYDROGENASE_REDUCTASE FAMILY PROTEIN"/>
    <property type="match status" value="1"/>
</dbReference>
<dbReference type="InterPro" id="IPR002347">
    <property type="entry name" value="SDR_fam"/>
</dbReference>
<dbReference type="EMBL" id="BROH01000002">
    <property type="protein sequence ID" value="GKY87407.1"/>
    <property type="molecule type" value="Genomic_DNA"/>
</dbReference>
<dbReference type="RefSeq" id="WP_281841392.1">
    <property type="nucleotide sequence ID" value="NZ_BROH01000002.1"/>
</dbReference>
<dbReference type="Pfam" id="PF00106">
    <property type="entry name" value="adh_short"/>
    <property type="match status" value="1"/>
</dbReference>
<dbReference type="PRINTS" id="PR00081">
    <property type="entry name" value="GDHRDH"/>
</dbReference>
<name>A0ABQ5LQW8_9RHOB</name>
<protein>
    <recommendedName>
        <fullName evidence="5">SDR family oxidoreductase</fullName>
    </recommendedName>
</protein>
<sequence length="240" mass="25401">MTNHVLITGTAGGIGLALAEAFLSAGWQVTGIDRDQSALDRPGYSHSFCDITDETAMDSAFDEAMARAPLRAVIANAAVTDMAHHTVLEQDYATWRNVLDVNVNGAFVTARAGARRLAPVGSGNITFITSSLAFLNQAKANDGPYCASKSAVEMLMRVLALELTSSGVNVNTLFPSTKIATGFFAGASTEEQAELDPPTILNDTALFLANLTPGALTGHSLDQQRWDSDPAYRAELGGHR</sequence>
<comment type="caution">
    <text evidence="3">The sequence shown here is derived from an EMBL/GenBank/DDBJ whole genome shotgun (WGS) entry which is preliminary data.</text>
</comment>
<dbReference type="PROSITE" id="PS00061">
    <property type="entry name" value="ADH_SHORT"/>
    <property type="match status" value="1"/>
</dbReference>
<evidence type="ECO:0000313" key="4">
    <source>
        <dbReference type="Proteomes" id="UP001144205"/>
    </source>
</evidence>
<keyword evidence="4" id="KW-1185">Reference proteome</keyword>
<dbReference type="Proteomes" id="UP001144205">
    <property type="component" value="Unassembled WGS sequence"/>
</dbReference>
<evidence type="ECO:0000313" key="3">
    <source>
        <dbReference type="EMBL" id="GKY87407.1"/>
    </source>
</evidence>
<organism evidence="3 4">
    <name type="scientific">Sinisalibacter aestuarii</name>
    <dbReference type="NCBI Taxonomy" id="2949426"/>
    <lineage>
        <taxon>Bacteria</taxon>
        <taxon>Pseudomonadati</taxon>
        <taxon>Pseudomonadota</taxon>
        <taxon>Alphaproteobacteria</taxon>
        <taxon>Rhodobacterales</taxon>
        <taxon>Roseobacteraceae</taxon>
        <taxon>Sinisalibacter</taxon>
    </lineage>
</organism>
<keyword evidence="2" id="KW-0560">Oxidoreductase</keyword>
<evidence type="ECO:0000256" key="2">
    <source>
        <dbReference type="ARBA" id="ARBA00023002"/>
    </source>
</evidence>